<evidence type="ECO:0000256" key="1">
    <source>
        <dbReference type="SAM" id="MobiDB-lite"/>
    </source>
</evidence>
<evidence type="ECO:0000313" key="2">
    <source>
        <dbReference type="EMBL" id="EQB51371.1"/>
    </source>
</evidence>
<reference evidence="3" key="1">
    <citation type="journal article" date="2013" name="Mol. Plant Microbe Interact.">
        <title>Global aspects of pacC regulation of pathogenicity genes in Colletotrichum gloeosporioides as revealed by transcriptome analysis.</title>
        <authorList>
            <person name="Alkan N."/>
            <person name="Meng X."/>
            <person name="Friedlander G."/>
            <person name="Reuveni E."/>
            <person name="Sukno S."/>
            <person name="Sherman A."/>
            <person name="Thon M."/>
            <person name="Fluhr R."/>
            <person name="Prusky D."/>
        </authorList>
    </citation>
    <scope>NUCLEOTIDE SEQUENCE [LARGE SCALE GENOMIC DNA]</scope>
    <source>
        <strain evidence="3">Cg-14</strain>
    </source>
</reference>
<dbReference type="EMBL" id="AMYD01001840">
    <property type="protein sequence ID" value="EQB51371.1"/>
    <property type="molecule type" value="Genomic_DNA"/>
</dbReference>
<dbReference type="Proteomes" id="UP000015530">
    <property type="component" value="Unassembled WGS sequence"/>
</dbReference>
<evidence type="ECO:0000313" key="3">
    <source>
        <dbReference type="Proteomes" id="UP000015530"/>
    </source>
</evidence>
<accession>T0LIJ0</accession>
<feature type="region of interest" description="Disordered" evidence="1">
    <location>
        <begin position="118"/>
        <end position="148"/>
    </location>
</feature>
<gene>
    <name evidence="2" type="ORF">CGLO_09090</name>
</gene>
<proteinExistence type="predicted"/>
<feature type="region of interest" description="Disordered" evidence="1">
    <location>
        <begin position="34"/>
        <end position="82"/>
    </location>
</feature>
<comment type="caution">
    <text evidence="2">The sequence shown here is derived from an EMBL/GenBank/DDBJ whole genome shotgun (WGS) entry which is preliminary data.</text>
</comment>
<sequence length="148" mass="16106">MPNEDHPNILASHQPPETLDRFLAKALADIERKIKEQEQAKKNNGQQKGEEQTKELSSSSSSSAPESKPGIHSSLLKPRPVFPGTMNIAILNNDWIPLVDEVDLKMVMANLVPNRHAFSEQQGREEASESAAGSKVAAIGDAETKGAR</sequence>
<name>T0LIJ0_COLGC</name>
<dbReference type="AlphaFoldDB" id="T0LIJ0"/>
<dbReference type="HOGENOM" id="CLU_1777303_0_0_1"/>
<organism evidence="2 3">
    <name type="scientific">Colletotrichum gloeosporioides (strain Cg-14)</name>
    <name type="common">Anthracnose fungus</name>
    <name type="synonym">Glomerella cingulata</name>
    <dbReference type="NCBI Taxonomy" id="1237896"/>
    <lineage>
        <taxon>Eukaryota</taxon>
        <taxon>Fungi</taxon>
        <taxon>Dikarya</taxon>
        <taxon>Ascomycota</taxon>
        <taxon>Pezizomycotina</taxon>
        <taxon>Sordariomycetes</taxon>
        <taxon>Hypocreomycetidae</taxon>
        <taxon>Glomerellales</taxon>
        <taxon>Glomerellaceae</taxon>
        <taxon>Colletotrichum</taxon>
        <taxon>Colletotrichum gloeosporioides species complex</taxon>
    </lineage>
</organism>
<protein>
    <submittedName>
        <fullName evidence="2">Uncharacterized protein</fullName>
    </submittedName>
</protein>
<dbReference type="OrthoDB" id="4846033at2759"/>